<dbReference type="Proteomes" id="UP000324222">
    <property type="component" value="Unassembled WGS sequence"/>
</dbReference>
<sequence>MVTAVTTTSTFWWHPQPHDTSACLQPAPTTLIFGVPQQKDNFQWAFDAAQTMSDHFGNIDYRRAQARSAQLASQADFSLKVFYEKKKKISIENFV</sequence>
<gene>
    <name evidence="1" type="ORF">E2C01_036947</name>
</gene>
<comment type="caution">
    <text evidence="1">The sequence shown here is derived from an EMBL/GenBank/DDBJ whole genome shotgun (WGS) entry which is preliminary data.</text>
</comment>
<organism evidence="1 2">
    <name type="scientific">Portunus trituberculatus</name>
    <name type="common">Swimming crab</name>
    <name type="synonym">Neptunus trituberculatus</name>
    <dbReference type="NCBI Taxonomy" id="210409"/>
    <lineage>
        <taxon>Eukaryota</taxon>
        <taxon>Metazoa</taxon>
        <taxon>Ecdysozoa</taxon>
        <taxon>Arthropoda</taxon>
        <taxon>Crustacea</taxon>
        <taxon>Multicrustacea</taxon>
        <taxon>Malacostraca</taxon>
        <taxon>Eumalacostraca</taxon>
        <taxon>Eucarida</taxon>
        <taxon>Decapoda</taxon>
        <taxon>Pleocyemata</taxon>
        <taxon>Brachyura</taxon>
        <taxon>Eubrachyura</taxon>
        <taxon>Portunoidea</taxon>
        <taxon>Portunidae</taxon>
        <taxon>Portuninae</taxon>
        <taxon>Portunus</taxon>
    </lineage>
</organism>
<evidence type="ECO:0000313" key="1">
    <source>
        <dbReference type="EMBL" id="MPC43303.1"/>
    </source>
</evidence>
<dbReference type="EMBL" id="VSRR010005772">
    <property type="protein sequence ID" value="MPC43303.1"/>
    <property type="molecule type" value="Genomic_DNA"/>
</dbReference>
<protein>
    <submittedName>
        <fullName evidence="1">Uncharacterized protein</fullName>
    </submittedName>
</protein>
<proteinExistence type="predicted"/>
<evidence type="ECO:0000313" key="2">
    <source>
        <dbReference type="Proteomes" id="UP000324222"/>
    </source>
</evidence>
<accession>A0A5B7FDU6</accession>
<reference evidence="1 2" key="1">
    <citation type="submission" date="2019-05" db="EMBL/GenBank/DDBJ databases">
        <title>Another draft genome of Portunus trituberculatus and its Hox gene families provides insights of decapod evolution.</title>
        <authorList>
            <person name="Jeong J.-H."/>
            <person name="Song I."/>
            <person name="Kim S."/>
            <person name="Choi T."/>
            <person name="Kim D."/>
            <person name="Ryu S."/>
            <person name="Kim W."/>
        </authorList>
    </citation>
    <scope>NUCLEOTIDE SEQUENCE [LARGE SCALE GENOMIC DNA]</scope>
    <source>
        <tissue evidence="1">Muscle</tissue>
    </source>
</reference>
<dbReference type="AlphaFoldDB" id="A0A5B7FDU6"/>
<keyword evidence="2" id="KW-1185">Reference proteome</keyword>
<name>A0A5B7FDU6_PORTR</name>